<name>A0ABR1W4I2_9PEZI</name>
<evidence type="ECO:0000313" key="1">
    <source>
        <dbReference type="EMBL" id="KAK8078342.1"/>
    </source>
</evidence>
<accession>A0ABR1W4I2</accession>
<sequence>MGTTPVWGSLNHTENYSGVGYSSAQSNDTSQFFMDDHEMTQGFAFPYLDNFSSTANPDSYYIHTDNAMTTEPFMDLSGHLDYPDAQMVDVGIEQQHEFQSRSIELVGNGVPLLEVQDRLEL</sequence>
<evidence type="ECO:0000313" key="2">
    <source>
        <dbReference type="Proteomes" id="UP001446871"/>
    </source>
</evidence>
<proteinExistence type="predicted"/>
<reference evidence="1 2" key="1">
    <citation type="submission" date="2023-01" db="EMBL/GenBank/DDBJ databases">
        <title>Analysis of 21 Apiospora genomes using comparative genomics revels a genus with tremendous synthesis potential of carbohydrate active enzymes and secondary metabolites.</title>
        <authorList>
            <person name="Sorensen T."/>
        </authorList>
    </citation>
    <scope>NUCLEOTIDE SEQUENCE [LARGE SCALE GENOMIC DNA]</scope>
    <source>
        <strain evidence="1 2">CBS 83171</strain>
    </source>
</reference>
<comment type="caution">
    <text evidence="1">The sequence shown here is derived from an EMBL/GenBank/DDBJ whole genome shotgun (WGS) entry which is preliminary data.</text>
</comment>
<organism evidence="1 2">
    <name type="scientific">Apiospora saccharicola</name>
    <dbReference type="NCBI Taxonomy" id="335842"/>
    <lineage>
        <taxon>Eukaryota</taxon>
        <taxon>Fungi</taxon>
        <taxon>Dikarya</taxon>
        <taxon>Ascomycota</taxon>
        <taxon>Pezizomycotina</taxon>
        <taxon>Sordariomycetes</taxon>
        <taxon>Xylariomycetidae</taxon>
        <taxon>Amphisphaeriales</taxon>
        <taxon>Apiosporaceae</taxon>
        <taxon>Apiospora</taxon>
    </lineage>
</organism>
<dbReference type="Proteomes" id="UP001446871">
    <property type="component" value="Unassembled WGS sequence"/>
</dbReference>
<keyword evidence="2" id="KW-1185">Reference proteome</keyword>
<gene>
    <name evidence="1" type="ORF">PG996_004512</name>
</gene>
<dbReference type="EMBL" id="JAQQWM010000002">
    <property type="protein sequence ID" value="KAK8078342.1"/>
    <property type="molecule type" value="Genomic_DNA"/>
</dbReference>
<protein>
    <submittedName>
        <fullName evidence="1">Uncharacterized protein</fullName>
    </submittedName>
</protein>